<dbReference type="EMBL" id="JAHKKG010000020">
    <property type="protein sequence ID" value="MBU2670519.1"/>
    <property type="molecule type" value="Genomic_DNA"/>
</dbReference>
<proteinExistence type="predicted"/>
<evidence type="ECO:0000259" key="2">
    <source>
        <dbReference type="Pfam" id="PF04471"/>
    </source>
</evidence>
<evidence type="ECO:0000256" key="1">
    <source>
        <dbReference type="SAM" id="Coils"/>
    </source>
</evidence>
<keyword evidence="3" id="KW-0540">Nuclease</keyword>
<feature type="domain" description="Restriction endonuclease type IV Mrr" evidence="2">
    <location>
        <begin position="448"/>
        <end position="517"/>
    </location>
</feature>
<dbReference type="Pfam" id="PF04471">
    <property type="entry name" value="Mrr_cat"/>
    <property type="match status" value="1"/>
</dbReference>
<dbReference type="GO" id="GO:0004519">
    <property type="term" value="F:endonuclease activity"/>
    <property type="evidence" value="ECO:0007669"/>
    <property type="project" value="UniProtKB-KW"/>
</dbReference>
<dbReference type="PANTHER" id="PTHR30015:SF7">
    <property type="entry name" value="TYPE IV METHYL-DIRECTED RESTRICTION ENZYME ECOKMRR"/>
    <property type="match status" value="1"/>
</dbReference>
<organism evidence="3 4">
    <name type="scientific">Paractinoplanes bogorensis</name>
    <dbReference type="NCBI Taxonomy" id="1610840"/>
    <lineage>
        <taxon>Bacteria</taxon>
        <taxon>Bacillati</taxon>
        <taxon>Actinomycetota</taxon>
        <taxon>Actinomycetes</taxon>
        <taxon>Micromonosporales</taxon>
        <taxon>Micromonosporaceae</taxon>
        <taxon>Paractinoplanes</taxon>
    </lineage>
</organism>
<gene>
    <name evidence="3" type="ORF">KOI35_44165</name>
</gene>
<dbReference type="Gene3D" id="3.40.1350.10">
    <property type="match status" value="1"/>
</dbReference>
<comment type="caution">
    <text evidence="3">The sequence shown here is derived from an EMBL/GenBank/DDBJ whole genome shotgun (WGS) entry which is preliminary data.</text>
</comment>
<dbReference type="InterPro" id="IPR007560">
    <property type="entry name" value="Restrct_endonuc_IV_Mrr"/>
</dbReference>
<dbReference type="Proteomes" id="UP001519654">
    <property type="component" value="Unassembled WGS sequence"/>
</dbReference>
<dbReference type="InterPro" id="IPR011856">
    <property type="entry name" value="tRNA_endonuc-like_dom_sf"/>
</dbReference>
<dbReference type="EC" id="3.1.21.-" evidence="3"/>
<protein>
    <submittedName>
        <fullName evidence="3">Restriction endonuclease</fullName>
        <ecNumber evidence="3">3.1.21.-</ecNumber>
    </submittedName>
</protein>
<keyword evidence="1" id="KW-0175">Coiled coil</keyword>
<feature type="coiled-coil region" evidence="1">
    <location>
        <begin position="149"/>
        <end position="205"/>
    </location>
</feature>
<name>A0ABS5Z6H1_9ACTN</name>
<dbReference type="InterPro" id="IPR052906">
    <property type="entry name" value="Type_IV_Methyl-Rstrct_Enzyme"/>
</dbReference>
<accession>A0ABS5Z6H1</accession>
<evidence type="ECO:0000313" key="3">
    <source>
        <dbReference type="EMBL" id="MBU2670519.1"/>
    </source>
</evidence>
<keyword evidence="3" id="KW-0255">Endonuclease</keyword>
<keyword evidence="3" id="KW-0378">Hydrolase</keyword>
<dbReference type="RefSeq" id="WP_215795746.1">
    <property type="nucleotide sequence ID" value="NZ_JAHKKG010000020.1"/>
</dbReference>
<dbReference type="GO" id="GO:0016787">
    <property type="term" value="F:hydrolase activity"/>
    <property type="evidence" value="ECO:0007669"/>
    <property type="project" value="UniProtKB-KW"/>
</dbReference>
<sequence length="532" mass="59226">MGIIRDMQRERATQVAADQRAGTAAAQQRDLIRRNADLAIAAAQQAAVDADRKREHQRLYLEAKTADAAAANAEIRARLSDLDALLLSTLDVDDHIDLQVFKKPVVAPPFDPGPLARPLPEPRWESYVPPQPRGVGKILGGDRLRQQQADSAQRAFDDARARWAQAEERRRRQLVVRQRAYEESLRKHEAKVAAYNAEVDRFARAVADADPASVVEYFAMVLGNSVYPDDFPQHFRLAYLPKQHHLLIEYHLPPIEVVPRVKEYRYDRFRDDLNAVPRDDAEIRQRYVEVIARVTLRTIHEVIEADRGGLVRQVSFNGIVDTIDRRTGRFVRPCLVSLKTGRETFAAIKLRRVDPVACVKHLEGALSTTPDELTAVREKVDFDRDADRDFTEEFNVLADIDERPNLHALTDAAWEQQLADLFGVMGLQMGPAARSERGSRWEADDPRPVFGGPVVIFARRGAPAGAAEVHALAGAVTAAGATKGILVSLGGIEPEAYEALAGRPLELIDGPALVTLLSNYCRVKARIELTAL</sequence>
<reference evidence="3 4" key="1">
    <citation type="submission" date="2021-06" db="EMBL/GenBank/DDBJ databases">
        <title>Actinoplanes lichenicola sp. nov., and Actinoplanes ovalisporus sp. nov., isolated from lichen in Thailand.</title>
        <authorList>
            <person name="Saeng-In P."/>
            <person name="Kanchanasin P."/>
            <person name="Yuki M."/>
            <person name="Kudo T."/>
            <person name="Ohkuma M."/>
            <person name="Phongsopitanun W."/>
            <person name="Tanasupawat S."/>
        </authorList>
    </citation>
    <scope>NUCLEOTIDE SEQUENCE [LARGE SCALE GENOMIC DNA]</scope>
    <source>
        <strain evidence="3 4">NBRC 110975</strain>
    </source>
</reference>
<keyword evidence="4" id="KW-1185">Reference proteome</keyword>
<dbReference type="PANTHER" id="PTHR30015">
    <property type="entry name" value="MRR RESTRICTION SYSTEM PROTEIN"/>
    <property type="match status" value="1"/>
</dbReference>
<evidence type="ECO:0000313" key="4">
    <source>
        <dbReference type="Proteomes" id="UP001519654"/>
    </source>
</evidence>